<dbReference type="InterPro" id="IPR003774">
    <property type="entry name" value="AlgH-like"/>
</dbReference>
<reference evidence="3" key="1">
    <citation type="submission" date="2020-01" db="EMBL/GenBank/DDBJ databases">
        <authorList>
            <person name="Meier V. D."/>
            <person name="Meier V D."/>
        </authorList>
    </citation>
    <scope>NUCLEOTIDE SEQUENCE</scope>
    <source>
        <strain evidence="3">HLG_WM_MAG_07</strain>
    </source>
</reference>
<evidence type="ECO:0000313" key="3">
    <source>
        <dbReference type="EMBL" id="CAA6822681.1"/>
    </source>
</evidence>
<name>A0A6S6TI11_9GAMM</name>
<dbReference type="Gene3D" id="3.40.1740.10">
    <property type="entry name" value="VC0467-like"/>
    <property type="match status" value="1"/>
</dbReference>
<proteinExistence type="inferred from homology"/>
<comment type="similarity">
    <text evidence="1 2">Belongs to the UPF0301 (AlgH) family.</text>
</comment>
<accession>A0A6S6TI11</accession>
<gene>
    <name evidence="3" type="ORF">HELGO_WM6380</name>
</gene>
<organism evidence="3">
    <name type="scientific">uncultured Thiotrichaceae bacterium</name>
    <dbReference type="NCBI Taxonomy" id="298394"/>
    <lineage>
        <taxon>Bacteria</taxon>
        <taxon>Pseudomonadati</taxon>
        <taxon>Pseudomonadota</taxon>
        <taxon>Gammaproteobacteria</taxon>
        <taxon>Thiotrichales</taxon>
        <taxon>Thiotrichaceae</taxon>
        <taxon>environmental samples</taxon>
    </lineage>
</organism>
<dbReference type="GO" id="GO:0005829">
    <property type="term" value="C:cytosol"/>
    <property type="evidence" value="ECO:0007669"/>
    <property type="project" value="TreeGrafter"/>
</dbReference>
<dbReference type="Pfam" id="PF02622">
    <property type="entry name" value="DUF179"/>
    <property type="match status" value="1"/>
</dbReference>
<dbReference type="PANTHER" id="PTHR30327:SF1">
    <property type="entry name" value="UPF0301 PROTEIN YQGE"/>
    <property type="match status" value="1"/>
</dbReference>
<dbReference type="EMBL" id="CACVAY010000110">
    <property type="protein sequence ID" value="CAA6822681.1"/>
    <property type="molecule type" value="Genomic_DNA"/>
</dbReference>
<sequence>MPATNLQLQNQLLIAMPGMRDSRFSKSVSVIARHTNDGCLGLVINQRTQTSLADLFEHLNIESDDEFFETVQVFNGGPVQPEQGFVLHNTDQEWESTLNITSDLSVTTSRDILDDIARHEGPEKYMVCLGCASWEAGQIERELLENTWLTCKTDAALIFDAPLETRWHAASQLLGIDVRLMSGTSGHA</sequence>
<evidence type="ECO:0000256" key="2">
    <source>
        <dbReference type="HAMAP-Rule" id="MF_00758"/>
    </source>
</evidence>
<dbReference type="AlphaFoldDB" id="A0A6S6TI11"/>
<dbReference type="SUPFAM" id="SSF143456">
    <property type="entry name" value="VC0467-like"/>
    <property type="match status" value="1"/>
</dbReference>
<protein>
    <recommendedName>
        <fullName evidence="2">UPF0301 protein HELGO_WM6380</fullName>
    </recommendedName>
</protein>
<dbReference type="NCBIfam" id="NF001266">
    <property type="entry name" value="PRK00228.1-1"/>
    <property type="match status" value="1"/>
</dbReference>
<dbReference type="PANTHER" id="PTHR30327">
    <property type="entry name" value="UNCHARACTERIZED PROTEIN YQGE"/>
    <property type="match status" value="1"/>
</dbReference>
<dbReference type="HAMAP" id="MF_00758">
    <property type="entry name" value="UPF0301"/>
    <property type="match status" value="1"/>
</dbReference>
<evidence type="ECO:0000256" key="1">
    <source>
        <dbReference type="ARBA" id="ARBA00009600"/>
    </source>
</evidence>